<dbReference type="EMBL" id="MW659327">
    <property type="protein sequence ID" value="QVT77508.1"/>
    <property type="molecule type" value="Genomic_DNA"/>
</dbReference>
<feature type="compositionally biased region" description="Basic and acidic residues" evidence="1">
    <location>
        <begin position="170"/>
        <end position="209"/>
    </location>
</feature>
<evidence type="ECO:0000313" key="4">
    <source>
        <dbReference type="EMBL" id="QVT77508.1"/>
    </source>
</evidence>
<proteinExistence type="predicted"/>
<evidence type="ECO:0000256" key="2">
    <source>
        <dbReference type="SAM" id="SignalP"/>
    </source>
</evidence>
<feature type="compositionally biased region" description="Polar residues" evidence="1">
    <location>
        <begin position="233"/>
        <end position="247"/>
    </location>
</feature>
<keyword evidence="2" id="KW-0732">Signal</keyword>
<sequence>MKLNSFYTLLSFTFVSLQAFAAPHDPRDNDNSGTWLELHNKERGQYGAGELTWDGSLAQKAEESAKQCKLEASAGQNTGYAESPDKVFKLWAETGYNYPSYVSEATPWIQIVYKSARSVGCASASCDSKVLNVCSYDIPIDKDYANQVEGGGKKKSPSKNIAIPPLAKGGKKEKEKEEKEGPKEKEKEEEKEGPKHKEKEKEEEKEGPKHKEKAGGGQDNDNLKHVEDVIAQFKNTITHDPTGATKTWNKRDIGQM</sequence>
<name>A0A8E6Y9B4_MONPR</name>
<reference evidence="6" key="1">
    <citation type="journal article" date="2021" name="BMC Ecol Evol">
        <title>Adaptive evolution of Moniliophthora PR-1 proteins towards its pathogenic lifestyle.</title>
        <authorList>
            <person name="Vasconcelos A.A."/>
            <person name="Jose J."/>
            <person name="Tokimatu P.M."/>
            <person name="Camargo A.P."/>
            <person name="Teixeira P.J.P.L."/>
            <person name="Thomazella D.P.T."/>
            <person name="do Prado P.F.V."/>
            <person name="Fiorin G.L."/>
            <person name="Costa J.L."/>
            <person name="Figueira A."/>
            <person name="Carazzolle M.F."/>
            <person name="Pereira G.A.G."/>
            <person name="Baroni R.M."/>
        </authorList>
    </citation>
    <scope>NUCLEOTIDE SEQUENCE</scope>
    <source>
        <strain evidence="4">APS1</strain>
        <strain evidence="5">STL1</strain>
    </source>
</reference>
<protein>
    <submittedName>
        <fullName evidence="6">Pathogenesis-related protein 1</fullName>
    </submittedName>
</protein>
<feature type="region of interest" description="Disordered" evidence="1">
    <location>
        <begin position="149"/>
        <end position="256"/>
    </location>
</feature>
<evidence type="ECO:0000313" key="6">
    <source>
        <dbReference type="EMBL" id="QVT77514.1"/>
    </source>
</evidence>
<dbReference type="SMART" id="SM00198">
    <property type="entry name" value="SCP"/>
    <property type="match status" value="1"/>
</dbReference>
<feature type="signal peptide" evidence="2">
    <location>
        <begin position="1"/>
        <end position="21"/>
    </location>
</feature>
<dbReference type="AlphaFoldDB" id="A0A8E6Y9B4"/>
<dbReference type="Pfam" id="PF00188">
    <property type="entry name" value="CAP"/>
    <property type="match status" value="1"/>
</dbReference>
<feature type="chain" id="PRO_5033674453" evidence="2">
    <location>
        <begin position="22"/>
        <end position="256"/>
    </location>
</feature>
<feature type="domain" description="SCP" evidence="3">
    <location>
        <begin position="30"/>
        <end position="139"/>
    </location>
</feature>
<reference evidence="6" key="2">
    <citation type="submission" date="2021-02" db="EMBL/GenBank/DDBJ databases">
        <authorList>
            <person name="de Vasconcelos A.A."/>
            <person name="Jose J."/>
            <person name="Tokimatu P.M."/>
            <person name="Camargo A.P."/>
            <person name="Teixeira P.J.P.L."/>
            <person name="Thomazzella D.P.T."/>
            <person name="Prado P.F.V."/>
            <person name="Fiorin G.L."/>
            <person name="Carazzolle M.F."/>
            <person name="Pereira G.A.G."/>
            <person name="Baroni R.M."/>
        </authorList>
    </citation>
    <scope>NUCLEOTIDE SEQUENCE</scope>
    <source>
        <strain evidence="4">APS1</strain>
        <strain evidence="5">STL1</strain>
    </source>
</reference>
<dbReference type="EMBL" id="MW659340">
    <property type="protein sequence ID" value="QVT77521.1"/>
    <property type="molecule type" value="Genomic_DNA"/>
</dbReference>
<evidence type="ECO:0000256" key="1">
    <source>
        <dbReference type="SAM" id="MobiDB-lite"/>
    </source>
</evidence>
<dbReference type="InterPro" id="IPR014044">
    <property type="entry name" value="CAP_dom"/>
</dbReference>
<dbReference type="InterPro" id="IPR001283">
    <property type="entry name" value="CRISP-related"/>
</dbReference>
<dbReference type="EMBL" id="MW659328">
    <property type="protein sequence ID" value="QVT77509.1"/>
    <property type="molecule type" value="Genomic_DNA"/>
</dbReference>
<organism evidence="6">
    <name type="scientific">Moniliophthora perniciosa</name>
    <name type="common">Witches'-broom disease fungus</name>
    <name type="synonym">Marasmius perniciosus</name>
    <dbReference type="NCBI Taxonomy" id="153609"/>
    <lineage>
        <taxon>Eukaryota</taxon>
        <taxon>Fungi</taxon>
        <taxon>Dikarya</taxon>
        <taxon>Basidiomycota</taxon>
        <taxon>Agaricomycotina</taxon>
        <taxon>Agaricomycetes</taxon>
        <taxon>Agaricomycetidae</taxon>
        <taxon>Agaricales</taxon>
        <taxon>Marasmiineae</taxon>
        <taxon>Marasmiaceae</taxon>
        <taxon>Moniliophthora</taxon>
    </lineage>
</organism>
<dbReference type="EMBL" id="MW659333">
    <property type="protein sequence ID" value="QVT77514.1"/>
    <property type="molecule type" value="Genomic_DNA"/>
</dbReference>
<dbReference type="PANTHER" id="PTHR10334">
    <property type="entry name" value="CYSTEINE-RICH SECRETORY PROTEIN-RELATED"/>
    <property type="match status" value="1"/>
</dbReference>
<evidence type="ECO:0000259" key="3">
    <source>
        <dbReference type="SMART" id="SM00198"/>
    </source>
</evidence>
<evidence type="ECO:0000313" key="5">
    <source>
        <dbReference type="EMBL" id="QVT77509.1"/>
    </source>
</evidence>
<accession>A0A8E6Y9B4</accession>